<evidence type="ECO:0000313" key="16">
    <source>
        <dbReference type="Proteomes" id="UP000002729"/>
    </source>
</evidence>
<dbReference type="GO" id="GO:0006891">
    <property type="term" value="P:intra-Golgi vesicle-mediated transport"/>
    <property type="evidence" value="ECO:0007669"/>
    <property type="project" value="TreeGrafter"/>
</dbReference>
<keyword evidence="6 10" id="KW-0931">ER-Golgi transport</keyword>
<dbReference type="InterPro" id="IPR019775">
    <property type="entry name" value="WD40_repeat_CS"/>
</dbReference>
<dbReference type="PRINTS" id="PR00320">
    <property type="entry name" value="GPROTEINBRPT"/>
</dbReference>
<dbReference type="GeneID" id="20221856"/>
<keyword evidence="4 11" id="KW-0853">WD repeat</keyword>
<dbReference type="CDD" id="cd22948">
    <property type="entry name" value="Coatomer_WDAD_alpha"/>
    <property type="match status" value="1"/>
</dbReference>
<proteinExistence type="predicted"/>
<feature type="repeat" description="WD" evidence="11">
    <location>
        <begin position="249"/>
        <end position="290"/>
    </location>
</feature>
<evidence type="ECO:0000256" key="11">
    <source>
        <dbReference type="PROSITE-ProRule" id="PRU00221"/>
    </source>
</evidence>
<dbReference type="PANTHER" id="PTHR19876:SF1">
    <property type="entry name" value="COATOMER SUBUNIT ALPHA"/>
    <property type="match status" value="1"/>
</dbReference>
<dbReference type="InterPro" id="IPR020472">
    <property type="entry name" value="WD40_PAC1"/>
</dbReference>
<dbReference type="Proteomes" id="UP000002729">
    <property type="component" value="Unassembled WGS sequence"/>
</dbReference>
<dbReference type="InterPro" id="IPR036322">
    <property type="entry name" value="WD40_repeat_dom_sf"/>
</dbReference>
<dbReference type="InterPro" id="IPR010714">
    <property type="entry name" value="Coatomer_asu_C"/>
</dbReference>
<keyword evidence="7 10" id="KW-0653">Protein transport</keyword>
<evidence type="ECO:0000256" key="1">
    <source>
        <dbReference type="ARBA" id="ARBA00004255"/>
    </source>
</evidence>
<evidence type="ECO:0000259" key="12">
    <source>
        <dbReference type="Pfam" id="PF04053"/>
    </source>
</evidence>
<feature type="domain" description="COPA/B TPR" evidence="14">
    <location>
        <begin position="637"/>
        <end position="778"/>
    </location>
</feature>
<keyword evidence="2 10" id="KW-0813">Transport</keyword>
<evidence type="ECO:0000256" key="4">
    <source>
        <dbReference type="ARBA" id="ARBA00022574"/>
    </source>
</evidence>
<keyword evidence="8 10" id="KW-0333">Golgi apparatus</keyword>
<dbReference type="CDD" id="cd00200">
    <property type="entry name" value="WD40"/>
    <property type="match status" value="1"/>
</dbReference>
<dbReference type="InterPro" id="IPR006692">
    <property type="entry name" value="Beta-prop_COPA/B_2nd"/>
</dbReference>
<dbReference type="Gene3D" id="1.25.40.470">
    <property type="match status" value="1"/>
</dbReference>
<feature type="repeat" description="WD" evidence="11">
    <location>
        <begin position="131"/>
        <end position="164"/>
    </location>
</feature>
<organism evidence="16">
    <name type="scientific">Aureococcus anophagefferens</name>
    <name type="common">Harmful bloom alga</name>
    <dbReference type="NCBI Taxonomy" id="44056"/>
    <lineage>
        <taxon>Eukaryota</taxon>
        <taxon>Sar</taxon>
        <taxon>Stramenopiles</taxon>
        <taxon>Ochrophyta</taxon>
        <taxon>Pelagophyceae</taxon>
        <taxon>Pelagomonadales</taxon>
        <taxon>Pelagomonadaceae</taxon>
        <taxon>Aureococcus</taxon>
    </lineage>
</organism>
<dbReference type="PROSITE" id="PS50294">
    <property type="entry name" value="WD_REPEATS_REGION"/>
    <property type="match status" value="5"/>
</dbReference>
<comment type="subcellular location">
    <subcellularLocation>
        <location evidence="10">Cytoplasm</location>
    </subcellularLocation>
    <subcellularLocation>
        <location evidence="1 10">Golgi apparatus membrane</location>
        <topology evidence="1 10">Peripheral membrane protein</topology>
        <orientation evidence="1">Cytoplasmic side</orientation>
    </subcellularLocation>
</comment>
<dbReference type="PROSITE" id="PS00678">
    <property type="entry name" value="WD_REPEATS_1"/>
    <property type="match status" value="1"/>
</dbReference>
<dbReference type="Gene3D" id="2.130.10.10">
    <property type="entry name" value="YVTN repeat-like/Quinoprotein amine dehydrogenase"/>
    <property type="match status" value="1"/>
</dbReference>
<dbReference type="InterPro" id="IPR015943">
    <property type="entry name" value="WD40/YVTN_repeat-like_dom_sf"/>
</dbReference>
<dbReference type="eggNOG" id="KOG0292">
    <property type="taxonomic scope" value="Eukaryota"/>
</dbReference>
<protein>
    <recommendedName>
        <fullName evidence="10">Coatomer subunit alpha</fullName>
    </recommendedName>
</protein>
<dbReference type="AlphaFoldDB" id="F0YGR3"/>
<evidence type="ECO:0000313" key="15">
    <source>
        <dbReference type="EMBL" id="EGB05721.1"/>
    </source>
</evidence>
<evidence type="ECO:0000256" key="3">
    <source>
        <dbReference type="ARBA" id="ARBA00022490"/>
    </source>
</evidence>
<dbReference type="GO" id="GO:0005198">
    <property type="term" value="F:structural molecule activity"/>
    <property type="evidence" value="ECO:0007669"/>
    <property type="project" value="InterPro"/>
</dbReference>
<evidence type="ECO:0000256" key="5">
    <source>
        <dbReference type="ARBA" id="ARBA00022737"/>
    </source>
</evidence>
<keyword evidence="9 10" id="KW-0472">Membrane</keyword>
<feature type="repeat" description="WD" evidence="11">
    <location>
        <begin position="5"/>
        <end position="46"/>
    </location>
</feature>
<dbReference type="InParanoid" id="F0YGR3"/>
<dbReference type="GO" id="GO:0006890">
    <property type="term" value="P:retrograde vesicle-mediated transport, Golgi to endoplasmic reticulum"/>
    <property type="evidence" value="ECO:0007669"/>
    <property type="project" value="TreeGrafter"/>
</dbReference>
<keyword evidence="16" id="KW-1185">Reference proteome</keyword>
<dbReference type="FunFam" id="2.130.10.10:FF:000010">
    <property type="entry name" value="Coatomer subunit alpha"/>
    <property type="match status" value="1"/>
</dbReference>
<evidence type="ECO:0000256" key="7">
    <source>
        <dbReference type="ARBA" id="ARBA00022927"/>
    </source>
</evidence>
<dbReference type="InterPro" id="IPR047312">
    <property type="entry name" value="Coatomer_alpha_WD-assoc_reg"/>
</dbReference>
<dbReference type="PROSITE" id="PS50082">
    <property type="entry name" value="WD_REPEATS_2"/>
    <property type="match status" value="6"/>
</dbReference>
<evidence type="ECO:0000259" key="14">
    <source>
        <dbReference type="Pfam" id="PF23953"/>
    </source>
</evidence>
<feature type="domain" description="COPA/B second beta-propeller" evidence="12">
    <location>
        <begin position="345"/>
        <end position="595"/>
    </location>
</feature>
<feature type="repeat" description="WD" evidence="11">
    <location>
        <begin position="89"/>
        <end position="130"/>
    </location>
</feature>
<dbReference type="OrthoDB" id="10261470at2759"/>
<dbReference type="Pfam" id="PF00400">
    <property type="entry name" value="WD40"/>
    <property type="match status" value="6"/>
</dbReference>
<dbReference type="RefSeq" id="XP_009039560.1">
    <property type="nucleotide sequence ID" value="XM_009041312.1"/>
</dbReference>
<sequence>MLTKFESKSNRVKGLAFHPHRPWILTSLHNGVIQLWDYRMGTLLDRFDEHDGPVRGVDFHQAQPLIVSGGDDYRIKVWDYKLRRCLFTLLGHLDYIRTVCFHGDYPWLVSASDDQTIRIWNWQSRSCVSVLTGHNHYVMCASFHTRDDLIVSASLDQTVRVWDITGLRKKNVRGAPTSGAGTASVVSRVNADLFGGNDAVVKYVLEGHDRGVNWASFHPTLPLIISGADDRQVKLWRMNETKAWEVDTMRGHTNNVSCVVFHPKHELIISNSEDRSIRVWDISKRLGVQTFRRENDRFWILAAHPEQNLLAAGHDSGMIVFKLERERPAYASHSGRLFYVKDRYLRVYEYSPSRDVPALSLRRAGSGSSIGGNPRSLDLNVFNASEDNILMFSESDGGTYELMTFQGESSATPGESTEIKRGQGVAAVFIARNRIAVLDKNRQIIIKDFANEKRKSLAPPNPSTDRMFFAGTSGRLLLRSDDRITLFEPQSRRVLAELQSPRVKYVLWNKDCTYVALVSKHGITIASRDMEQLCSFTESVRVKSGSWDTNNCIFIYTTLNHIKYCLINGDTGIIRTLDVPVYITRVASNQLFCLDRECKTRVISIDTTEAAFKLALEDKNYPEVMHMVRNSRLCGKAIIGYLQDKGFPEVALHFVDDLKTRFKLALACGNIEIAMNTAYEMGDDLSWHRLGIEALRQGNHQVVEMAYQRTKNFERLSFLYLLTGNTEKLRKMLKIAEMRQDIMARFHNALFLGDVLERVKVLEDAGQVSLAYLTSLTHGLVDAEERLKLGLPEGVMPAIHGDAHLMQPPTPIIHADNWPLLSIPKQTLYEKKDELSTYHDDADLEPAGKGWEAAELDLEDSPGEPVVSTEDTIGNGWDDDLDLGDEFSDVSSAQKIPSNLDGEGRNEGLLVPATGILPTRSWCNNSSHAADHIAAGSFDSAMQLLNRQIAAAHFLPMKSCFMLVFSSSLMSMPGLPLTTTLHIPLSRTASGTPGENLPDVAITMAHLIQSLKLAYKTFQKGEFSRVQAIFSTIFKSIPLVITETRSASHEVTELLDICREYTTAVRIKNTNVNSSGQRQMELSAYFTHCNLQPGHLALALSLAMTQAYKGGNFINAAAFARRLLELPDLVGQNDIRSRAQLVIRNSEQKARNEHALNYDERNPFDIECTDLQPIYRGSPSASCPYCRSVHSTKMKGSLCVTCNLAVIGVETLGLVSQSHSK</sequence>
<dbReference type="OMA" id="EMTYQKQ"/>
<name>F0YGR3_AURAN</name>
<dbReference type="KEGG" id="aaf:AURANDRAFT_38357"/>
<comment type="function">
    <text evidence="10">The coatomer is a cytosolic protein complex that binds to dilysine motifs and reversibly associates with Golgi non-clathrin-coated vesicles, which further mediate biosynthetic protein transport from the ER, via the Golgi up to the trans Golgi network.</text>
</comment>
<dbReference type="SMART" id="SM00320">
    <property type="entry name" value="WD40"/>
    <property type="match status" value="7"/>
</dbReference>
<keyword evidence="5" id="KW-0677">Repeat</keyword>
<dbReference type="EMBL" id="GL833139">
    <property type="protein sequence ID" value="EGB05721.1"/>
    <property type="molecule type" value="Genomic_DNA"/>
</dbReference>
<evidence type="ECO:0000256" key="2">
    <source>
        <dbReference type="ARBA" id="ARBA00022448"/>
    </source>
</evidence>
<gene>
    <name evidence="15" type="ORF">AURANDRAFT_38357</name>
</gene>
<feature type="domain" description="Coatomer alpha subunit C-terminal" evidence="13">
    <location>
        <begin position="835"/>
        <end position="1217"/>
    </location>
</feature>
<dbReference type="GO" id="GO:0006888">
    <property type="term" value="P:endoplasmic reticulum to Golgi vesicle-mediated transport"/>
    <property type="evidence" value="ECO:0007669"/>
    <property type="project" value="InterPro"/>
</dbReference>
<dbReference type="PANTHER" id="PTHR19876">
    <property type="entry name" value="COATOMER"/>
    <property type="match status" value="1"/>
</dbReference>
<dbReference type="InterPro" id="IPR016391">
    <property type="entry name" value="Coatomer_asu"/>
</dbReference>
<comment type="subunit">
    <text evidence="10">Oligomeric complex that consists of at least the alpha, beta, beta', gamma, delta, epsilon and zeta subunits.</text>
</comment>
<dbReference type="Pfam" id="PF04053">
    <property type="entry name" value="B-prop_COPA_B_2nd"/>
    <property type="match status" value="1"/>
</dbReference>
<feature type="repeat" description="WD" evidence="11">
    <location>
        <begin position="47"/>
        <end position="88"/>
    </location>
</feature>
<evidence type="ECO:0000256" key="6">
    <source>
        <dbReference type="ARBA" id="ARBA00022892"/>
    </source>
</evidence>
<dbReference type="GO" id="GO:0030126">
    <property type="term" value="C:COPI vesicle coat"/>
    <property type="evidence" value="ECO:0007669"/>
    <property type="project" value="UniProtKB-UniRule"/>
</dbReference>
<evidence type="ECO:0000256" key="9">
    <source>
        <dbReference type="ARBA" id="ARBA00023136"/>
    </source>
</evidence>
<evidence type="ECO:0000259" key="13">
    <source>
        <dbReference type="Pfam" id="PF06957"/>
    </source>
</evidence>
<reference evidence="15 16" key="1">
    <citation type="journal article" date="2011" name="Proc. Natl. Acad. Sci. U.S.A.">
        <title>Niche of harmful alga Aureococcus anophagefferens revealed through ecogenomics.</title>
        <authorList>
            <person name="Gobler C.J."/>
            <person name="Berry D.L."/>
            <person name="Dyhrman S.T."/>
            <person name="Wilhelm S.W."/>
            <person name="Salamov A."/>
            <person name="Lobanov A.V."/>
            <person name="Zhang Y."/>
            <person name="Collier J.L."/>
            <person name="Wurch L.L."/>
            <person name="Kustka A.B."/>
            <person name="Dill B.D."/>
            <person name="Shah M."/>
            <person name="VerBerkmoes N.C."/>
            <person name="Kuo A."/>
            <person name="Terry A."/>
            <person name="Pangilinan J."/>
            <person name="Lindquist E.A."/>
            <person name="Lucas S."/>
            <person name="Paulsen I.T."/>
            <person name="Hattenrath-Lehmann T.K."/>
            <person name="Talmage S.C."/>
            <person name="Walker E.A."/>
            <person name="Koch F."/>
            <person name="Burson A.M."/>
            <person name="Marcoval M.A."/>
            <person name="Tang Y.Z."/>
            <person name="Lecleir G.R."/>
            <person name="Coyne K.J."/>
            <person name="Berg G.M."/>
            <person name="Bertrand E.M."/>
            <person name="Saito M.A."/>
            <person name="Gladyshev V.N."/>
            <person name="Grigoriev I.V."/>
        </authorList>
    </citation>
    <scope>NUCLEOTIDE SEQUENCE [LARGE SCALE GENOMIC DNA]</scope>
    <source>
        <strain evidence="16">CCMP 1984</strain>
    </source>
</reference>
<dbReference type="SUPFAM" id="SSF50978">
    <property type="entry name" value="WD40 repeat-like"/>
    <property type="match status" value="2"/>
</dbReference>
<evidence type="ECO:0000256" key="8">
    <source>
        <dbReference type="ARBA" id="ARBA00023034"/>
    </source>
</evidence>
<dbReference type="InterPro" id="IPR050844">
    <property type="entry name" value="Coatomer_complex_subunit"/>
</dbReference>
<dbReference type="InterPro" id="IPR056176">
    <property type="entry name" value="TPR_COPA_B"/>
</dbReference>
<keyword evidence="3 10" id="KW-0963">Cytoplasm</keyword>
<accession>F0YGR3</accession>
<dbReference type="FunCoup" id="F0YGR3">
    <property type="interactions" value="565"/>
</dbReference>
<dbReference type="FunFam" id="1.25.40.470:FF:000002">
    <property type="entry name" value="Coatomer subunit alpha"/>
    <property type="match status" value="1"/>
</dbReference>
<dbReference type="GO" id="GO:0000139">
    <property type="term" value="C:Golgi membrane"/>
    <property type="evidence" value="ECO:0007669"/>
    <property type="project" value="UniProtKB-SubCell"/>
</dbReference>
<dbReference type="Pfam" id="PF23953">
    <property type="entry name" value="TPR_COPA_B"/>
    <property type="match status" value="1"/>
</dbReference>
<dbReference type="Pfam" id="PF06957">
    <property type="entry name" value="COPI_C"/>
    <property type="match status" value="1"/>
</dbReference>
<dbReference type="PIRSF" id="PIRSF003354">
    <property type="entry name" value="Coatomer_alpha_subunit"/>
    <property type="match status" value="1"/>
</dbReference>
<feature type="repeat" description="WD" evidence="11">
    <location>
        <begin position="205"/>
        <end position="246"/>
    </location>
</feature>
<evidence type="ECO:0000256" key="10">
    <source>
        <dbReference type="PIRNR" id="PIRNR003354"/>
    </source>
</evidence>
<dbReference type="InterPro" id="IPR001680">
    <property type="entry name" value="WD40_rpt"/>
</dbReference>
<dbReference type="GO" id="GO:0006886">
    <property type="term" value="P:intracellular protein transport"/>
    <property type="evidence" value="ECO:0007669"/>
    <property type="project" value="UniProtKB-UniRule"/>
</dbReference>